<protein>
    <submittedName>
        <fullName evidence="2">DUF4238 domain-containing protein</fullName>
    </submittedName>
</protein>
<gene>
    <name evidence="2" type="ORF">EOT05_03280</name>
</gene>
<sequence length="276" mass="31275">MIYNMFMEEFIKSHLVSQVVLRQFAVKTVVKTDDGKKKYKYETTVHNKETDATELCDVENVAYLKVAKKAIAELEQQWSHDIEKDTKSAINSIANNNWTDKHIGVVKDLMALHFIRSQAFALVGNNTKYIINILEARKNEVVAVYPEYTDIINQKYVEAIKTAPLEVAIDILKTYITKTKKYLADTSVGLEIGEAPDNAEFVIGDTPVITMTKAGDISVPITEAEYVAMPITPKYLVALKKNPDKRKPVKLTKQQVENANNKQKRLARTSYFSIPE</sequence>
<dbReference type="AlphaFoldDB" id="A0A4Q0AHT0"/>
<evidence type="ECO:0000256" key="1">
    <source>
        <dbReference type="SAM" id="MobiDB-lite"/>
    </source>
</evidence>
<dbReference type="Proteomes" id="UP000289257">
    <property type="component" value="Unassembled WGS sequence"/>
</dbReference>
<dbReference type="InterPro" id="IPR025332">
    <property type="entry name" value="DUF4238"/>
</dbReference>
<proteinExistence type="predicted"/>
<accession>A0A4Q0AHT0</accession>
<reference evidence="2" key="1">
    <citation type="submission" date="2019-01" db="EMBL/GenBank/DDBJ databases">
        <title>Genomic signatures and co-occurrence patterns of the ultra-small Saccharimodia (Patescibacteria phylum) suggest a symbiotic lifestyle.</title>
        <authorList>
            <person name="Lemos L."/>
            <person name="Medeiros J."/>
            <person name="Andreote F."/>
            <person name="Fernandes G."/>
            <person name="Varani A."/>
            <person name="Oliveira G."/>
            <person name="Pylro V."/>
        </authorList>
    </citation>
    <scope>NUCLEOTIDE SEQUENCE [LARGE SCALE GENOMIC DNA]</scope>
    <source>
        <strain evidence="2">AMD02</strain>
    </source>
</reference>
<comment type="caution">
    <text evidence="2">The sequence shown here is derived from an EMBL/GenBank/DDBJ whole genome shotgun (WGS) entry which is preliminary data.</text>
</comment>
<keyword evidence="3" id="KW-1185">Reference proteome</keyword>
<dbReference type="EMBL" id="SCKX01000001">
    <property type="protein sequence ID" value="RWZ78745.1"/>
    <property type="molecule type" value="Genomic_DNA"/>
</dbReference>
<evidence type="ECO:0000313" key="2">
    <source>
        <dbReference type="EMBL" id="RWZ78745.1"/>
    </source>
</evidence>
<dbReference type="Pfam" id="PF14022">
    <property type="entry name" value="DUF4238"/>
    <property type="match status" value="1"/>
</dbReference>
<evidence type="ECO:0000313" key="3">
    <source>
        <dbReference type="Proteomes" id="UP000289257"/>
    </source>
</evidence>
<feature type="region of interest" description="Disordered" evidence="1">
    <location>
        <begin position="256"/>
        <end position="276"/>
    </location>
</feature>
<name>A0A4Q0AHT0_9BACT</name>
<organism evidence="2 3">
    <name type="scientific">Candidatus Microsaccharimonas sossegonensis</name>
    <dbReference type="NCBI Taxonomy" id="2506948"/>
    <lineage>
        <taxon>Bacteria</taxon>
        <taxon>Candidatus Saccharimonadota</taxon>
        <taxon>Candidatus Saccharimonadia</taxon>
        <taxon>Candidatus Saccharimonadales</taxon>
        <taxon>Candidatus Saccharimonadaceae</taxon>
        <taxon>Candidatus Microsaccharimonas</taxon>
    </lineage>
</organism>